<evidence type="ECO:0000256" key="5">
    <source>
        <dbReference type="ARBA" id="ARBA00023136"/>
    </source>
</evidence>
<organism evidence="8 9">
    <name type="scientific">Neodothiora populina</name>
    <dbReference type="NCBI Taxonomy" id="2781224"/>
    <lineage>
        <taxon>Eukaryota</taxon>
        <taxon>Fungi</taxon>
        <taxon>Dikarya</taxon>
        <taxon>Ascomycota</taxon>
        <taxon>Pezizomycotina</taxon>
        <taxon>Dothideomycetes</taxon>
        <taxon>Dothideomycetidae</taxon>
        <taxon>Dothideales</taxon>
        <taxon>Dothioraceae</taxon>
        <taxon>Neodothiora</taxon>
    </lineage>
</organism>
<sequence length="605" mass="66388">MVILGLSYVEDTRSKRPSSLLAAYLVFSIVFDAAQIRTLWLIDIRSIASVQIASILTRVMMLVVKSRSKVSYLKQPYCTYPPESSSGLLNLSFVWWLNGLFFKGSRTLMTSNDLYDIDENLKAEVLAKRIKDAWDNRVQLRGQFALPIGVMGCLRRNLLAAVVPRLCMIGFRFCQPFLITSAIDYMGKSADNRIESHAYGLIGAAFLVYFGVAMSTVHFKQCFARVTIMFRGAMISLLYNQTLILQESSCADNAALTLMSTDVDNIIEFLENINEIWACSIEIAIETWLLDLQLGAICIVPLVVVLACVAGQTLVAKTIGHNQQKWNQAIQHRVKNTSSMLVSLKEINISGLTEKLELAVQARIEGKDSLTPVKVFTSLSIITLVTTPAAKLLAVLPQIAAVQGCFKRLQIYLVSDVRKDGRSHRMTTEAPALSPCDHSQESSMIELTRLTANPAGKLNAIVFENATVIPSMKAHRPAIVGASFSVPTASFTAVTGPVGSGKTILMKAVLGEIGCESGHVFVASTHISYCSQTSWIWNASIRDNICGRSKDPIDEKWYSTVIQACALDRDLSLWPKGDATIVGSKGLTLSGGQRQRVALARTVYA</sequence>
<accession>A0ABR3P6Z7</accession>
<dbReference type="Gene3D" id="1.20.1560.10">
    <property type="entry name" value="ABC transporter type 1, transmembrane domain"/>
    <property type="match status" value="1"/>
</dbReference>
<gene>
    <name evidence="8" type="ORF">AAFC00_006016</name>
</gene>
<evidence type="ECO:0000256" key="2">
    <source>
        <dbReference type="ARBA" id="ARBA00022741"/>
    </source>
</evidence>
<dbReference type="InterPro" id="IPR027417">
    <property type="entry name" value="P-loop_NTPase"/>
</dbReference>
<evidence type="ECO:0000256" key="3">
    <source>
        <dbReference type="ARBA" id="ARBA00022840"/>
    </source>
</evidence>
<dbReference type="InterPro" id="IPR003439">
    <property type="entry name" value="ABC_transporter-like_ATP-bd"/>
</dbReference>
<dbReference type="SUPFAM" id="SSF52540">
    <property type="entry name" value="P-loop containing nucleoside triphosphate hydrolases"/>
    <property type="match status" value="1"/>
</dbReference>
<dbReference type="PANTHER" id="PTHR24223">
    <property type="entry name" value="ATP-BINDING CASSETTE SUB-FAMILY C"/>
    <property type="match status" value="1"/>
</dbReference>
<keyword evidence="9" id="KW-1185">Reference proteome</keyword>
<feature type="transmembrane region" description="Helical" evidence="6">
    <location>
        <begin position="158"/>
        <end position="178"/>
    </location>
</feature>
<evidence type="ECO:0000256" key="4">
    <source>
        <dbReference type="ARBA" id="ARBA00022989"/>
    </source>
</evidence>
<keyword evidence="2" id="KW-0547">Nucleotide-binding</keyword>
<feature type="domain" description="ABC transporter" evidence="7">
    <location>
        <begin position="482"/>
        <end position="603"/>
    </location>
</feature>
<dbReference type="EMBL" id="JBFMKM010000013">
    <property type="protein sequence ID" value="KAL1301831.1"/>
    <property type="molecule type" value="Genomic_DNA"/>
</dbReference>
<evidence type="ECO:0000256" key="1">
    <source>
        <dbReference type="ARBA" id="ARBA00022692"/>
    </source>
</evidence>
<dbReference type="RefSeq" id="XP_069198107.1">
    <property type="nucleotide sequence ID" value="XM_069348293.1"/>
</dbReference>
<dbReference type="GeneID" id="95979715"/>
<evidence type="ECO:0000313" key="9">
    <source>
        <dbReference type="Proteomes" id="UP001562354"/>
    </source>
</evidence>
<dbReference type="Proteomes" id="UP001562354">
    <property type="component" value="Unassembled WGS sequence"/>
</dbReference>
<reference evidence="8 9" key="1">
    <citation type="submission" date="2024-07" db="EMBL/GenBank/DDBJ databases">
        <title>Draft sequence of the Neodothiora populina.</title>
        <authorList>
            <person name="Drown D.D."/>
            <person name="Schuette U.S."/>
            <person name="Buechlein A.B."/>
            <person name="Rusch D.R."/>
            <person name="Winton L.W."/>
            <person name="Adams G.A."/>
        </authorList>
    </citation>
    <scope>NUCLEOTIDE SEQUENCE [LARGE SCALE GENOMIC DNA]</scope>
    <source>
        <strain evidence="8 9">CPC 39397</strain>
    </source>
</reference>
<keyword evidence="4 6" id="KW-1133">Transmembrane helix</keyword>
<dbReference type="PANTHER" id="PTHR24223:SF399">
    <property type="entry name" value="ABC TRANSPORTER ATNG"/>
    <property type="match status" value="1"/>
</dbReference>
<evidence type="ECO:0000313" key="8">
    <source>
        <dbReference type="EMBL" id="KAL1301831.1"/>
    </source>
</evidence>
<dbReference type="SUPFAM" id="SSF90123">
    <property type="entry name" value="ABC transporter transmembrane region"/>
    <property type="match status" value="1"/>
</dbReference>
<keyword evidence="1 6" id="KW-0812">Transmembrane</keyword>
<keyword evidence="5 6" id="KW-0472">Membrane</keyword>
<dbReference type="InterPro" id="IPR050173">
    <property type="entry name" value="ABC_transporter_C-like"/>
</dbReference>
<comment type="caution">
    <text evidence="8">The sequence shown here is derived from an EMBL/GenBank/DDBJ whole genome shotgun (WGS) entry which is preliminary data.</text>
</comment>
<evidence type="ECO:0000259" key="7">
    <source>
        <dbReference type="Pfam" id="PF00005"/>
    </source>
</evidence>
<feature type="transmembrane region" description="Helical" evidence="6">
    <location>
        <begin position="198"/>
        <end position="215"/>
    </location>
</feature>
<feature type="transmembrane region" description="Helical" evidence="6">
    <location>
        <begin position="21"/>
        <end position="40"/>
    </location>
</feature>
<proteinExistence type="predicted"/>
<dbReference type="Gene3D" id="3.40.50.300">
    <property type="entry name" value="P-loop containing nucleotide triphosphate hydrolases"/>
    <property type="match status" value="1"/>
</dbReference>
<evidence type="ECO:0000256" key="6">
    <source>
        <dbReference type="SAM" id="Phobius"/>
    </source>
</evidence>
<dbReference type="Pfam" id="PF00005">
    <property type="entry name" value="ABC_tran"/>
    <property type="match status" value="1"/>
</dbReference>
<feature type="transmembrane region" description="Helical" evidence="6">
    <location>
        <begin position="294"/>
        <end position="315"/>
    </location>
</feature>
<keyword evidence="3" id="KW-0067">ATP-binding</keyword>
<dbReference type="InterPro" id="IPR036640">
    <property type="entry name" value="ABC1_TM_sf"/>
</dbReference>
<protein>
    <recommendedName>
        <fullName evidence="7">ABC transporter domain-containing protein</fullName>
    </recommendedName>
</protein>
<name>A0ABR3P6Z7_9PEZI</name>